<protein>
    <submittedName>
        <fullName evidence="1">Uncharacterized protein</fullName>
    </submittedName>
</protein>
<sequence>MKSYSESVIKEVEEIIRENQGNLVLVKEKFRGDNESSYTVTNKFRQSAFLIDDDDVVELLISRLLEQNVEIFDGFDQLEKKYTQVVPKPLFWPDDWPWPPESKKSK</sequence>
<accession>A0ABS3YZA3</accession>
<evidence type="ECO:0000313" key="1">
    <source>
        <dbReference type="EMBL" id="MBO9203264.1"/>
    </source>
</evidence>
<comment type="caution">
    <text evidence="1">The sequence shown here is derived from an EMBL/GenBank/DDBJ whole genome shotgun (WGS) entry which is preliminary data.</text>
</comment>
<dbReference type="RefSeq" id="WP_209141321.1">
    <property type="nucleotide sequence ID" value="NZ_JAGHKO010000006.1"/>
</dbReference>
<reference evidence="1 2" key="1">
    <citation type="submission" date="2021-03" db="EMBL/GenBank/DDBJ databases">
        <title>Assistant Professor.</title>
        <authorList>
            <person name="Huq M.A."/>
        </authorList>
    </citation>
    <scope>NUCLEOTIDE SEQUENCE [LARGE SCALE GENOMIC DNA]</scope>
    <source>
        <strain evidence="1 2">MAH-29</strain>
    </source>
</reference>
<organism evidence="1 2">
    <name type="scientific">Niastella soli</name>
    <dbReference type="NCBI Taxonomy" id="2821487"/>
    <lineage>
        <taxon>Bacteria</taxon>
        <taxon>Pseudomonadati</taxon>
        <taxon>Bacteroidota</taxon>
        <taxon>Chitinophagia</taxon>
        <taxon>Chitinophagales</taxon>
        <taxon>Chitinophagaceae</taxon>
        <taxon>Niastella</taxon>
    </lineage>
</organism>
<keyword evidence="2" id="KW-1185">Reference proteome</keyword>
<gene>
    <name evidence="1" type="ORF">J7I42_23440</name>
</gene>
<name>A0ABS3YZA3_9BACT</name>
<proteinExistence type="predicted"/>
<dbReference type="Proteomes" id="UP000677244">
    <property type="component" value="Unassembled WGS sequence"/>
</dbReference>
<evidence type="ECO:0000313" key="2">
    <source>
        <dbReference type="Proteomes" id="UP000677244"/>
    </source>
</evidence>
<dbReference type="EMBL" id="JAGHKO010000006">
    <property type="protein sequence ID" value="MBO9203264.1"/>
    <property type="molecule type" value="Genomic_DNA"/>
</dbReference>